<sequence length="119" mass="13583">MIVMLRVVAPLLCVTMTALVIQTSLQSNLLEEWDSLAAIPWMRTTLVDFYYNILLLIFWAFYKEQSWASRVLWLVLFVCTGAIATALYVAVQAYRVPVDAPLAQLLLNPDDYRRFAPPA</sequence>
<evidence type="ECO:0000313" key="2">
    <source>
        <dbReference type="EMBL" id="MBO1321120.1"/>
    </source>
</evidence>
<reference evidence="2" key="1">
    <citation type="submission" date="2021-03" db="EMBL/GenBank/DDBJ databases">
        <authorList>
            <person name="Wang G."/>
        </authorList>
    </citation>
    <scope>NUCLEOTIDE SEQUENCE</scope>
    <source>
        <strain evidence="2">KCTC 12899</strain>
    </source>
</reference>
<feature type="transmembrane region" description="Helical" evidence="1">
    <location>
        <begin position="71"/>
        <end position="91"/>
    </location>
</feature>
<keyword evidence="1" id="KW-0812">Transmembrane</keyword>
<gene>
    <name evidence="2" type="ORF">J3U88_21755</name>
</gene>
<dbReference type="Pfam" id="PF07343">
    <property type="entry name" value="DUF1475"/>
    <property type="match status" value="1"/>
</dbReference>
<dbReference type="RefSeq" id="WP_207861095.1">
    <property type="nucleotide sequence ID" value="NZ_JAFREP010000022.1"/>
</dbReference>
<dbReference type="AlphaFoldDB" id="A0A8J7QCY0"/>
<keyword evidence="1" id="KW-0472">Membrane</keyword>
<dbReference type="PANTHER" id="PTHR36318:SF3">
    <property type="entry name" value="OS06G0581300 PROTEIN"/>
    <property type="match status" value="1"/>
</dbReference>
<keyword evidence="1" id="KW-1133">Transmembrane helix</keyword>
<protein>
    <submittedName>
        <fullName evidence="2">DUF1475 family protein</fullName>
    </submittedName>
</protein>
<evidence type="ECO:0000256" key="1">
    <source>
        <dbReference type="SAM" id="Phobius"/>
    </source>
</evidence>
<name>A0A8J7QCY0_9BACT</name>
<feature type="transmembrane region" description="Helical" evidence="1">
    <location>
        <begin position="38"/>
        <end position="59"/>
    </location>
</feature>
<accession>A0A8J7QCY0</accession>
<comment type="caution">
    <text evidence="2">The sequence shown here is derived from an EMBL/GenBank/DDBJ whole genome shotgun (WGS) entry which is preliminary data.</text>
</comment>
<dbReference type="EMBL" id="JAFREP010000022">
    <property type="protein sequence ID" value="MBO1321120.1"/>
    <property type="molecule type" value="Genomic_DNA"/>
</dbReference>
<dbReference type="PANTHER" id="PTHR36318">
    <property type="entry name" value="OS06G0581300 PROTEIN"/>
    <property type="match status" value="1"/>
</dbReference>
<evidence type="ECO:0000313" key="3">
    <source>
        <dbReference type="Proteomes" id="UP000664417"/>
    </source>
</evidence>
<organism evidence="2 3">
    <name type="scientific">Acanthopleuribacter pedis</name>
    <dbReference type="NCBI Taxonomy" id="442870"/>
    <lineage>
        <taxon>Bacteria</taxon>
        <taxon>Pseudomonadati</taxon>
        <taxon>Acidobacteriota</taxon>
        <taxon>Holophagae</taxon>
        <taxon>Acanthopleuribacterales</taxon>
        <taxon>Acanthopleuribacteraceae</taxon>
        <taxon>Acanthopleuribacter</taxon>
    </lineage>
</organism>
<keyword evidence="3" id="KW-1185">Reference proteome</keyword>
<dbReference type="InterPro" id="IPR009943">
    <property type="entry name" value="DUF1475"/>
</dbReference>
<proteinExistence type="predicted"/>
<dbReference type="Proteomes" id="UP000664417">
    <property type="component" value="Unassembled WGS sequence"/>
</dbReference>